<proteinExistence type="predicted"/>
<evidence type="ECO:0000313" key="9">
    <source>
        <dbReference type="Proteomes" id="UP000033035"/>
    </source>
</evidence>
<evidence type="ECO:0000256" key="3">
    <source>
        <dbReference type="ARBA" id="ARBA00022519"/>
    </source>
</evidence>
<gene>
    <name evidence="8" type="ORF">HMPREF1536_01987</name>
</gene>
<keyword evidence="7" id="KW-1133">Transmembrane helix</keyword>
<keyword evidence="7" id="KW-0812">Transmembrane</keyword>
<dbReference type="EMBL" id="AQHW01000013">
    <property type="protein sequence ID" value="KKB57266.1"/>
    <property type="molecule type" value="Genomic_DNA"/>
</dbReference>
<evidence type="ECO:0000256" key="6">
    <source>
        <dbReference type="ARBA" id="ARBA00023315"/>
    </source>
</evidence>
<protein>
    <recommendedName>
        <fullName evidence="10">Lipid A biosynthesis lauroyl acyltransferase</fullName>
    </recommendedName>
</protein>
<keyword evidence="5 7" id="KW-0472">Membrane</keyword>
<keyword evidence="6" id="KW-0012">Acyltransferase</keyword>
<dbReference type="GO" id="GO:0005886">
    <property type="term" value="C:plasma membrane"/>
    <property type="evidence" value="ECO:0007669"/>
    <property type="project" value="UniProtKB-SubCell"/>
</dbReference>
<comment type="caution">
    <text evidence="8">The sequence shown here is derived from an EMBL/GenBank/DDBJ whole genome shotgun (WGS) entry which is preliminary data.</text>
</comment>
<comment type="subcellular location">
    <subcellularLocation>
        <location evidence="1">Cell inner membrane</location>
    </subcellularLocation>
</comment>
<keyword evidence="4" id="KW-0808">Transferase</keyword>
<dbReference type="GO" id="GO:0016746">
    <property type="term" value="F:acyltransferase activity"/>
    <property type="evidence" value="ECO:0007669"/>
    <property type="project" value="UniProtKB-KW"/>
</dbReference>
<keyword evidence="2" id="KW-1003">Cell membrane</keyword>
<organism evidence="8 9">
    <name type="scientific">Parabacteroides gordonii MS-1 = DSM 23371</name>
    <dbReference type="NCBI Taxonomy" id="1203610"/>
    <lineage>
        <taxon>Bacteria</taxon>
        <taxon>Pseudomonadati</taxon>
        <taxon>Bacteroidota</taxon>
        <taxon>Bacteroidia</taxon>
        <taxon>Bacteroidales</taxon>
        <taxon>Tannerellaceae</taxon>
        <taxon>Parabacteroides</taxon>
    </lineage>
</organism>
<accession>A0A0F5JHH9</accession>
<dbReference type="HOGENOM" id="CLU_049421_2_0_10"/>
<dbReference type="CDD" id="cd07984">
    <property type="entry name" value="LPLAT_LABLAT-like"/>
    <property type="match status" value="1"/>
</dbReference>
<dbReference type="Pfam" id="PF03279">
    <property type="entry name" value="Lip_A_acyltrans"/>
    <property type="match status" value="1"/>
</dbReference>
<reference evidence="8 9" key="1">
    <citation type="submission" date="2013-04" db="EMBL/GenBank/DDBJ databases">
        <title>The Genome Sequence of Parabacteroides gordonii DSM 23371.</title>
        <authorList>
            <consortium name="The Broad Institute Genomics Platform"/>
            <person name="Earl A."/>
            <person name="Ward D."/>
            <person name="Feldgarden M."/>
            <person name="Gevers D."/>
            <person name="Martens E."/>
            <person name="Sakamoto M."/>
            <person name="Benno Y."/>
            <person name="Suzuki N."/>
            <person name="Matsunaga N."/>
            <person name="Koshihara K."/>
            <person name="Seki M."/>
            <person name="Komiya H."/>
            <person name="Walker B."/>
            <person name="Young S."/>
            <person name="Zeng Q."/>
            <person name="Gargeya S."/>
            <person name="Fitzgerald M."/>
            <person name="Haas B."/>
            <person name="Abouelleil A."/>
            <person name="Allen A.W."/>
            <person name="Alvarado L."/>
            <person name="Arachchi H.M."/>
            <person name="Berlin A.M."/>
            <person name="Chapman S.B."/>
            <person name="Gainer-Dewar J."/>
            <person name="Goldberg J."/>
            <person name="Griggs A."/>
            <person name="Gujja S."/>
            <person name="Hansen M."/>
            <person name="Howarth C."/>
            <person name="Imamovic A."/>
            <person name="Ireland A."/>
            <person name="Larimer J."/>
            <person name="McCowan C."/>
            <person name="Murphy C."/>
            <person name="Pearson M."/>
            <person name="Poon T.W."/>
            <person name="Priest M."/>
            <person name="Roberts A."/>
            <person name="Saif S."/>
            <person name="Shea T."/>
            <person name="Sisk P."/>
            <person name="Sykes S."/>
            <person name="Wortman J."/>
            <person name="Nusbaum C."/>
            <person name="Birren B."/>
        </authorList>
    </citation>
    <scope>NUCLEOTIDE SEQUENCE [LARGE SCALE GENOMIC DNA]</scope>
    <source>
        <strain evidence="8 9">MS-1</strain>
    </source>
</reference>
<evidence type="ECO:0000256" key="5">
    <source>
        <dbReference type="ARBA" id="ARBA00023136"/>
    </source>
</evidence>
<dbReference type="STRING" id="1203610.HMPREF1536_01987"/>
<evidence type="ECO:0000256" key="2">
    <source>
        <dbReference type="ARBA" id="ARBA00022475"/>
    </source>
</evidence>
<name>A0A0F5JHH9_9BACT</name>
<dbReference type="AlphaFoldDB" id="A0A0F5JHH9"/>
<dbReference type="InterPro" id="IPR004960">
    <property type="entry name" value="LipA_acyltrans"/>
</dbReference>
<keyword evidence="3" id="KW-0997">Cell inner membrane</keyword>
<evidence type="ECO:0008006" key="10">
    <source>
        <dbReference type="Google" id="ProtNLM"/>
    </source>
</evidence>
<dbReference type="RefSeq" id="WP_028730193.1">
    <property type="nucleotide sequence ID" value="NZ_KE386765.1"/>
</dbReference>
<dbReference type="PANTHER" id="PTHR30606:SF9">
    <property type="entry name" value="LIPID A BIOSYNTHESIS LAUROYLTRANSFERASE"/>
    <property type="match status" value="1"/>
</dbReference>
<sequence>MGDSNDTGWKGKTRGGSFGYLFFILLIKGLGVKAAYAFLCLVVVYFVPFAPKATCAVWRYARQRLGYSRFRSACFLLKNYYRLGQTLIDKVAVGAGMAEQYTFDFGTQYSDFLEVLNGNEGVVMIGAHVGNWEIGAPFFDDYGKKMNIVMFDAEYQKIKELLEKNTNGKNYKVIPVNEDNLTHIFRIRDVLANGEYVCFQGDRYVEGTQTFKETILGAEASFPAGPFLLASRLGVPVVFYFAVREKGMHYKFNFVLAQPEKRVKGVVPGQGLLKQYVSALESVVKQSPEQWFNYYDFWK</sequence>
<evidence type="ECO:0000256" key="7">
    <source>
        <dbReference type="SAM" id="Phobius"/>
    </source>
</evidence>
<keyword evidence="9" id="KW-1185">Reference proteome</keyword>
<evidence type="ECO:0000313" key="8">
    <source>
        <dbReference type="EMBL" id="KKB57266.1"/>
    </source>
</evidence>
<dbReference type="Proteomes" id="UP000033035">
    <property type="component" value="Unassembled WGS sequence"/>
</dbReference>
<evidence type="ECO:0000256" key="4">
    <source>
        <dbReference type="ARBA" id="ARBA00022679"/>
    </source>
</evidence>
<dbReference type="PATRIC" id="fig|1203610.3.peg.2037"/>
<feature type="transmembrane region" description="Helical" evidence="7">
    <location>
        <begin position="20"/>
        <end position="47"/>
    </location>
</feature>
<dbReference type="GO" id="GO:0009247">
    <property type="term" value="P:glycolipid biosynthetic process"/>
    <property type="evidence" value="ECO:0007669"/>
    <property type="project" value="UniProtKB-ARBA"/>
</dbReference>
<dbReference type="PANTHER" id="PTHR30606">
    <property type="entry name" value="LIPID A BIOSYNTHESIS LAUROYL ACYLTRANSFERASE"/>
    <property type="match status" value="1"/>
</dbReference>
<evidence type="ECO:0000256" key="1">
    <source>
        <dbReference type="ARBA" id="ARBA00004533"/>
    </source>
</evidence>